<evidence type="ECO:0000313" key="1">
    <source>
        <dbReference type="EMBL" id="MDJ1498779.1"/>
    </source>
</evidence>
<accession>A0ABT7CYC9</accession>
<dbReference type="Proteomes" id="UP001228581">
    <property type="component" value="Unassembled WGS sequence"/>
</dbReference>
<protein>
    <submittedName>
        <fullName evidence="1">Uncharacterized protein</fullName>
    </submittedName>
</protein>
<evidence type="ECO:0000313" key="2">
    <source>
        <dbReference type="Proteomes" id="UP001228581"/>
    </source>
</evidence>
<name>A0ABT7CYC9_9BACT</name>
<proteinExistence type="predicted"/>
<dbReference type="EMBL" id="JASJOT010000059">
    <property type="protein sequence ID" value="MDJ1498779.1"/>
    <property type="molecule type" value="Genomic_DNA"/>
</dbReference>
<organism evidence="1 2">
    <name type="scientific">Xanthocytophaga flava</name>
    <dbReference type="NCBI Taxonomy" id="3048013"/>
    <lineage>
        <taxon>Bacteria</taxon>
        <taxon>Pseudomonadati</taxon>
        <taxon>Bacteroidota</taxon>
        <taxon>Cytophagia</taxon>
        <taxon>Cytophagales</taxon>
        <taxon>Rhodocytophagaceae</taxon>
        <taxon>Xanthocytophaga</taxon>
    </lineage>
</organism>
<reference evidence="1 2" key="1">
    <citation type="submission" date="2023-05" db="EMBL/GenBank/DDBJ databases">
        <authorList>
            <person name="Zhang X."/>
        </authorList>
    </citation>
    <scope>NUCLEOTIDE SEQUENCE [LARGE SCALE GENOMIC DNA]</scope>
    <source>
        <strain evidence="1 2">DM2B3-1</strain>
    </source>
</reference>
<keyword evidence="2" id="KW-1185">Reference proteome</keyword>
<sequence length="64" mass="7547">MKKLIVSEWKSLDGVFDSVLMEQWSNPYHSDRHAEYIGQVIRHCKIMLYGRHTYENVVPLQVAV</sequence>
<gene>
    <name evidence="1" type="ORF">QNI19_37955</name>
</gene>
<comment type="caution">
    <text evidence="1">The sequence shown here is derived from an EMBL/GenBank/DDBJ whole genome shotgun (WGS) entry which is preliminary data.</text>
</comment>